<dbReference type="AlphaFoldDB" id="A0A182PG10"/>
<feature type="compositionally biased region" description="Basic and acidic residues" evidence="2">
    <location>
        <begin position="731"/>
        <end position="741"/>
    </location>
</feature>
<keyword evidence="1" id="KW-0863">Zinc-finger</keyword>
<dbReference type="STRING" id="199890.A0A182PG10"/>
<evidence type="ECO:0000256" key="2">
    <source>
        <dbReference type="SAM" id="MobiDB-lite"/>
    </source>
</evidence>
<dbReference type="InterPro" id="IPR036236">
    <property type="entry name" value="Znf_C2H2_sf"/>
</dbReference>
<dbReference type="InterPro" id="IPR013087">
    <property type="entry name" value="Znf_C2H2_type"/>
</dbReference>
<reference evidence="5" key="1">
    <citation type="submission" date="2013-03" db="EMBL/GenBank/DDBJ databases">
        <title>The Genome Sequence of Anopheles epiroticus epiroticus2.</title>
        <authorList>
            <consortium name="The Broad Institute Genomics Platform"/>
            <person name="Neafsey D.E."/>
            <person name="Howell P."/>
            <person name="Walker B."/>
            <person name="Young S.K."/>
            <person name="Zeng Q."/>
            <person name="Gargeya S."/>
            <person name="Fitzgerald M."/>
            <person name="Haas B."/>
            <person name="Abouelleil A."/>
            <person name="Allen A.W."/>
            <person name="Alvarado L."/>
            <person name="Arachchi H.M."/>
            <person name="Berlin A.M."/>
            <person name="Chapman S.B."/>
            <person name="Gainer-Dewar J."/>
            <person name="Goldberg J."/>
            <person name="Griggs A."/>
            <person name="Gujja S."/>
            <person name="Hansen M."/>
            <person name="Howarth C."/>
            <person name="Imamovic A."/>
            <person name="Ireland A."/>
            <person name="Larimer J."/>
            <person name="McCowan C."/>
            <person name="Murphy C."/>
            <person name="Pearson M."/>
            <person name="Poon T.W."/>
            <person name="Priest M."/>
            <person name="Roberts A."/>
            <person name="Saif S."/>
            <person name="Shea T."/>
            <person name="Sisk P."/>
            <person name="Sykes S."/>
            <person name="Wortman J."/>
            <person name="Nusbaum C."/>
            <person name="Birren B."/>
        </authorList>
    </citation>
    <scope>NUCLEOTIDE SEQUENCE [LARGE SCALE GENOMIC DNA]</scope>
    <source>
        <strain evidence="5">Epiroticus2</strain>
    </source>
</reference>
<feature type="domain" description="C2H2-type" evidence="3">
    <location>
        <begin position="672"/>
        <end position="699"/>
    </location>
</feature>
<feature type="compositionally biased region" description="Low complexity" evidence="2">
    <location>
        <begin position="518"/>
        <end position="538"/>
    </location>
</feature>
<dbReference type="Gene3D" id="3.30.160.60">
    <property type="entry name" value="Classic Zinc Finger"/>
    <property type="match status" value="1"/>
</dbReference>
<dbReference type="VEuPathDB" id="VectorBase:AEPI005869"/>
<feature type="compositionally biased region" description="Low complexity" evidence="2">
    <location>
        <begin position="757"/>
        <end position="767"/>
    </location>
</feature>
<feature type="compositionally biased region" description="Gly residues" evidence="2">
    <location>
        <begin position="583"/>
        <end position="592"/>
    </location>
</feature>
<feature type="region of interest" description="Disordered" evidence="2">
    <location>
        <begin position="402"/>
        <end position="470"/>
    </location>
</feature>
<name>A0A182PG10_9DIPT</name>
<protein>
    <recommendedName>
        <fullName evidence="3">C2H2-type domain-containing protein</fullName>
    </recommendedName>
</protein>
<feature type="compositionally biased region" description="Acidic residues" evidence="2">
    <location>
        <begin position="779"/>
        <end position="788"/>
    </location>
</feature>
<sequence length="788" mass="83010">MDTGQGALAPGQEIRIVSASVVAHLQAQGLQQAAAVAQQQQQQQQQLHAAQLQAQIQQVSAQGQPQVITLQQLQNFLPQHQLNTLTTADGTPVQMAAAAAPGTAGTTPVGTPVKTFVTSSPQMQGHPQIVSLQSIPQPFLQGGGQLIQNQNVTHQQAILSQQQQQQQQTAATAAANQQIQQATYTIPGTNIQVPAATMTALNQLPGNITTIKLDGGQNVQVRPAGATLPQVVQFPMQQTIPVQMPISTANGQTVYQTVHVPVQTFGSLVQPQMQVIPQIPQMANIITPSGQIQQIQLTSVNPLAGLQTASMHPNIILQQPQAAAQQIQNGPNGPMVVSAPQPATPGTDPNAPGGPQIGQPITLQQLRQHMPGLAGLQAIPVQNIPGIGNVQVIPTNFMQPVQPQTAASQPQLNPVTQAGQQQPLQQQQQSMQQQHQQQQRAIAAALQQATAHPLSSIKQDPSEPAKSLVKQEHLSMPQPTAAGSGASSGALFTSAAGAPAQIVSVSSGVSQFGPIGVTSSSANAGATTTTTTTTTSSTPQEISVKGEPEVVGFPNEAPGDNVSNYGAKVRVGSGKRGRPAGSGKAGAGIGTGGGAVTGVRNGANEDAKGRELAENGASLILTEKRRRHPTPKVISGTHTLNGTPRQRVRRVACTCPNCEVKMNGPLDRKKQHICHVTGCSKVYGKTSHLRAHLRWHTDECYKSGDEFTYEEEEIHEIDDTDYKMEDDDEPERQTHNSHTDEAAAAAFEAEKKDCIASHSGSSDSNDSSDQKMMITMGGDEAEQSYDSN</sequence>
<feature type="compositionally biased region" description="Acidic residues" evidence="2">
    <location>
        <begin position="717"/>
        <end position="730"/>
    </location>
</feature>
<keyword evidence="1" id="KW-0479">Metal-binding</keyword>
<dbReference type="GO" id="GO:0008270">
    <property type="term" value="F:zinc ion binding"/>
    <property type="evidence" value="ECO:0007669"/>
    <property type="project" value="UniProtKB-KW"/>
</dbReference>
<proteinExistence type="predicted"/>
<dbReference type="EnsemblMetazoa" id="AEPI005869-RA">
    <property type="protein sequence ID" value="AEPI005869-PA"/>
    <property type="gene ID" value="AEPI005869"/>
</dbReference>
<dbReference type="PROSITE" id="PS00028">
    <property type="entry name" value="ZINC_FINGER_C2H2_1"/>
    <property type="match status" value="1"/>
</dbReference>
<feature type="region of interest" description="Disordered" evidence="2">
    <location>
        <begin position="517"/>
        <end position="592"/>
    </location>
</feature>
<evidence type="ECO:0000313" key="5">
    <source>
        <dbReference type="Proteomes" id="UP000075885"/>
    </source>
</evidence>
<keyword evidence="5" id="KW-1185">Reference proteome</keyword>
<reference evidence="4" key="2">
    <citation type="submission" date="2020-05" db="UniProtKB">
        <authorList>
            <consortium name="EnsemblMetazoa"/>
        </authorList>
    </citation>
    <scope>IDENTIFICATION</scope>
    <source>
        <strain evidence="4">Epiroticus2</strain>
    </source>
</reference>
<organism evidence="4 5">
    <name type="scientific">Anopheles epiroticus</name>
    <dbReference type="NCBI Taxonomy" id="199890"/>
    <lineage>
        <taxon>Eukaryota</taxon>
        <taxon>Metazoa</taxon>
        <taxon>Ecdysozoa</taxon>
        <taxon>Arthropoda</taxon>
        <taxon>Hexapoda</taxon>
        <taxon>Insecta</taxon>
        <taxon>Pterygota</taxon>
        <taxon>Neoptera</taxon>
        <taxon>Endopterygota</taxon>
        <taxon>Diptera</taxon>
        <taxon>Nematocera</taxon>
        <taxon>Culicoidea</taxon>
        <taxon>Culicidae</taxon>
        <taxon>Anophelinae</taxon>
        <taxon>Anopheles</taxon>
    </lineage>
</organism>
<dbReference type="SUPFAM" id="SSF57667">
    <property type="entry name" value="beta-beta-alpha zinc fingers"/>
    <property type="match status" value="1"/>
</dbReference>
<keyword evidence="1" id="KW-0862">Zinc</keyword>
<dbReference type="PROSITE" id="PS50157">
    <property type="entry name" value="ZINC_FINGER_C2H2_2"/>
    <property type="match status" value="1"/>
</dbReference>
<evidence type="ECO:0000256" key="1">
    <source>
        <dbReference type="PROSITE-ProRule" id="PRU00042"/>
    </source>
</evidence>
<feature type="region of interest" description="Disordered" evidence="2">
    <location>
        <begin position="717"/>
        <end position="788"/>
    </location>
</feature>
<evidence type="ECO:0000313" key="4">
    <source>
        <dbReference type="EnsemblMetazoa" id="AEPI005869-PA"/>
    </source>
</evidence>
<feature type="compositionally biased region" description="Polar residues" evidence="2">
    <location>
        <begin position="402"/>
        <end position="416"/>
    </location>
</feature>
<evidence type="ECO:0000259" key="3">
    <source>
        <dbReference type="PROSITE" id="PS50157"/>
    </source>
</evidence>
<dbReference type="Proteomes" id="UP000075885">
    <property type="component" value="Unassembled WGS sequence"/>
</dbReference>
<feature type="region of interest" description="Disordered" evidence="2">
    <location>
        <begin position="327"/>
        <end position="358"/>
    </location>
</feature>
<feature type="compositionally biased region" description="Low complexity" evidence="2">
    <location>
        <begin position="417"/>
        <end position="451"/>
    </location>
</feature>
<accession>A0A182PG10</accession>